<proteinExistence type="predicted"/>
<dbReference type="RefSeq" id="WP_246277911.1">
    <property type="nucleotide sequence ID" value="NZ_BLPG01000001.1"/>
</dbReference>
<keyword evidence="3" id="KW-1185">Reference proteome</keyword>
<protein>
    <recommendedName>
        <fullName evidence="4">Sulfotransferase domain-containing protein</fullName>
    </recommendedName>
</protein>
<sequence>MALIEEYAGYYAAIYEAAARVSGASVVIDSSKHSALAHCLRWVPGLDLRVVHVVRDARGVAYSWTKTVVRPEADGDAEMTRYSPPAPPCCGTPTTPRSGCWPGAACRCGGSGTNSSSPSPAGP</sequence>
<dbReference type="InterPro" id="IPR027417">
    <property type="entry name" value="P-loop_NTPase"/>
</dbReference>
<comment type="caution">
    <text evidence="2">The sequence shown here is derived from an EMBL/GenBank/DDBJ whole genome shotgun (WGS) entry which is preliminary data.</text>
</comment>
<dbReference type="AlphaFoldDB" id="A0A6V8L0M6"/>
<reference evidence="2 3" key="1">
    <citation type="submission" date="2020-03" db="EMBL/GenBank/DDBJ databases">
        <title>Whole genome shotgun sequence of Phytohabitans rumicis NBRC 108638.</title>
        <authorList>
            <person name="Komaki H."/>
            <person name="Tamura T."/>
        </authorList>
    </citation>
    <scope>NUCLEOTIDE SEQUENCE [LARGE SCALE GENOMIC DNA]</scope>
    <source>
        <strain evidence="2 3">NBRC 108638</strain>
    </source>
</reference>
<dbReference type="Gene3D" id="3.40.50.300">
    <property type="entry name" value="P-loop containing nucleotide triphosphate hydrolases"/>
    <property type="match status" value="1"/>
</dbReference>
<name>A0A6V8L0M6_9ACTN</name>
<evidence type="ECO:0000313" key="3">
    <source>
        <dbReference type="Proteomes" id="UP000482960"/>
    </source>
</evidence>
<accession>A0A6V8L0M6</accession>
<evidence type="ECO:0008006" key="4">
    <source>
        <dbReference type="Google" id="ProtNLM"/>
    </source>
</evidence>
<dbReference type="Proteomes" id="UP000482960">
    <property type="component" value="Unassembled WGS sequence"/>
</dbReference>
<dbReference type="EMBL" id="BLPG01000001">
    <property type="protein sequence ID" value="GFJ89664.1"/>
    <property type="molecule type" value="Genomic_DNA"/>
</dbReference>
<gene>
    <name evidence="2" type="ORF">Prum_033060</name>
</gene>
<organism evidence="2 3">
    <name type="scientific">Phytohabitans rumicis</name>
    <dbReference type="NCBI Taxonomy" id="1076125"/>
    <lineage>
        <taxon>Bacteria</taxon>
        <taxon>Bacillati</taxon>
        <taxon>Actinomycetota</taxon>
        <taxon>Actinomycetes</taxon>
        <taxon>Micromonosporales</taxon>
        <taxon>Micromonosporaceae</taxon>
    </lineage>
</organism>
<feature type="region of interest" description="Disordered" evidence="1">
    <location>
        <begin position="75"/>
        <end position="94"/>
    </location>
</feature>
<evidence type="ECO:0000313" key="2">
    <source>
        <dbReference type="EMBL" id="GFJ89664.1"/>
    </source>
</evidence>
<reference evidence="2 3" key="2">
    <citation type="submission" date="2020-03" db="EMBL/GenBank/DDBJ databases">
        <authorList>
            <person name="Ichikawa N."/>
            <person name="Kimura A."/>
            <person name="Kitahashi Y."/>
            <person name="Uohara A."/>
        </authorList>
    </citation>
    <scope>NUCLEOTIDE SEQUENCE [LARGE SCALE GENOMIC DNA]</scope>
    <source>
        <strain evidence="2 3">NBRC 108638</strain>
    </source>
</reference>
<evidence type="ECO:0000256" key="1">
    <source>
        <dbReference type="SAM" id="MobiDB-lite"/>
    </source>
</evidence>